<sequence>MGQVAQWRNTCLNAKNRADEVAGKKATDKDHLLQQVLFDLVQTDTIKNSLTLGLAYSEKD</sequence>
<gene>
    <name evidence="1" type="primary">amiA_2</name>
    <name evidence="1" type="ORF">NCTC11126_06068</name>
</gene>
<accession>A0A2X1KHH0</accession>
<organism evidence="1 2">
    <name type="scientific">Escherichia coli</name>
    <dbReference type="NCBI Taxonomy" id="562"/>
    <lineage>
        <taxon>Bacteria</taxon>
        <taxon>Pseudomonadati</taxon>
        <taxon>Pseudomonadota</taxon>
        <taxon>Gammaproteobacteria</taxon>
        <taxon>Enterobacterales</taxon>
        <taxon>Enterobacteriaceae</taxon>
        <taxon>Escherichia</taxon>
    </lineage>
</organism>
<keyword evidence="1" id="KW-0378">Hydrolase</keyword>
<protein>
    <submittedName>
        <fullName evidence="1">N-acetylmuramoyl-L-alanine amidase</fullName>
        <ecNumber evidence="1">3.5.1.28</ecNumber>
    </submittedName>
</protein>
<proteinExistence type="predicted"/>
<evidence type="ECO:0000313" key="2">
    <source>
        <dbReference type="Proteomes" id="UP000250561"/>
    </source>
</evidence>
<dbReference type="GO" id="GO:0008745">
    <property type="term" value="F:N-acetylmuramoyl-L-alanine amidase activity"/>
    <property type="evidence" value="ECO:0007669"/>
    <property type="project" value="UniProtKB-EC"/>
</dbReference>
<evidence type="ECO:0000313" key="1">
    <source>
        <dbReference type="EMBL" id="SPW58367.1"/>
    </source>
</evidence>
<dbReference type="EMBL" id="UARS01000021">
    <property type="protein sequence ID" value="SPW58367.1"/>
    <property type="molecule type" value="Genomic_DNA"/>
</dbReference>
<dbReference type="Proteomes" id="UP000250561">
    <property type="component" value="Unassembled WGS sequence"/>
</dbReference>
<reference evidence="1 2" key="1">
    <citation type="submission" date="2018-06" db="EMBL/GenBank/DDBJ databases">
        <authorList>
            <consortium name="Pathogen Informatics"/>
            <person name="Doyle S."/>
        </authorList>
    </citation>
    <scope>NUCLEOTIDE SEQUENCE [LARGE SCALE GENOMIC DNA]</scope>
    <source>
        <strain evidence="1 2">NCTC11126</strain>
    </source>
</reference>
<name>A0A2X1KHH0_ECOLX</name>
<dbReference type="EC" id="3.5.1.28" evidence="1"/>
<dbReference type="AlphaFoldDB" id="A0A2X1KHH0"/>